<sequence>MSASPHISSVSFKSRIITPSAFPTATPAIKSLIGIPASASAKEAAINETNLDPASACNISVNTSIAVLGNSSTKTADSKASLITLESSISLLLGAGFFLSSVENGVM</sequence>
<accession>Q9UXC1</accession>
<proteinExistence type="predicted"/>
<dbReference type="AlphaFoldDB" id="Q9UXC1"/>
<gene>
    <name evidence="1" type="primary">ORF-c20_025</name>
</gene>
<protein>
    <submittedName>
        <fullName evidence="1">Uncharacterized protein ORF-c20_025</fullName>
    </submittedName>
</protein>
<organism evidence="1">
    <name type="scientific">Saccharolobus solfataricus</name>
    <name type="common">Sulfolobus solfataricus</name>
    <dbReference type="NCBI Taxonomy" id="2287"/>
    <lineage>
        <taxon>Archaea</taxon>
        <taxon>Thermoproteota</taxon>
        <taxon>Thermoprotei</taxon>
        <taxon>Sulfolobales</taxon>
        <taxon>Sulfolobaceae</taxon>
        <taxon>Saccharolobus</taxon>
    </lineage>
</organism>
<name>Q9UXC1_SACSO</name>
<reference evidence="1" key="1">
    <citation type="journal article" date="2000" name="Genome">
        <title>Gene content and organization of a 281-kbp contig from the genome of the extremely thermophilic archaeon, Sulfolobus solfataricus P2.</title>
        <authorList>
            <person name="Charlebois R.L."/>
            <person name="Singh R.K."/>
            <person name="Chan-Weiher C.C.-Y."/>
            <person name="Allard G."/>
            <person name="Chow C."/>
            <person name="Confalonieri F."/>
            <person name="Curtis B."/>
            <person name="Duguet M."/>
            <person name="Erauso G."/>
            <person name="Faguy D."/>
            <person name="Gaasterland T."/>
            <person name="Garrett R.A."/>
            <person name="Gordon P."/>
            <person name="Jeffries A.C."/>
            <person name="Kozera C."/>
            <person name="Kushwaha N."/>
            <person name="Lafleur E."/>
            <person name="Medina N."/>
            <person name="Peng X."/>
            <person name="Penny S.L."/>
            <person name="She Q."/>
            <person name="St Jean A."/>
            <person name="van der Oost J."/>
            <person name="Young F."/>
            <person name="Zivanovic Y."/>
            <person name="Doolittle W.F."/>
            <person name="Ragan M.A."/>
            <person name="Sensen C.W."/>
        </authorList>
    </citation>
    <scope>NUCLEOTIDE SEQUENCE</scope>
    <source>
        <strain evidence="1">P2</strain>
    </source>
</reference>
<dbReference type="EMBL" id="Y18930">
    <property type="protein sequence ID" value="CAB57570.1"/>
    <property type="molecule type" value="Genomic_DNA"/>
</dbReference>
<evidence type="ECO:0000313" key="1">
    <source>
        <dbReference type="EMBL" id="CAB57570.1"/>
    </source>
</evidence>